<dbReference type="Proteomes" id="UP001294444">
    <property type="component" value="Unassembled WGS sequence"/>
</dbReference>
<comment type="caution">
    <text evidence="1">The sequence shown here is derived from an EMBL/GenBank/DDBJ whole genome shotgun (WGS) entry which is preliminary data.</text>
</comment>
<evidence type="ECO:0000313" key="2">
    <source>
        <dbReference type="Proteomes" id="UP001294444"/>
    </source>
</evidence>
<keyword evidence="2" id="KW-1185">Reference proteome</keyword>
<gene>
    <name evidence="1" type="ORF">MEPE_01157</name>
</gene>
<organism evidence="1 2">
    <name type="scientific">Melanopsichium pennsylvanicum</name>
    <dbReference type="NCBI Taxonomy" id="63383"/>
    <lineage>
        <taxon>Eukaryota</taxon>
        <taxon>Fungi</taxon>
        <taxon>Dikarya</taxon>
        <taxon>Basidiomycota</taxon>
        <taxon>Ustilaginomycotina</taxon>
        <taxon>Ustilaginomycetes</taxon>
        <taxon>Ustilaginales</taxon>
        <taxon>Ustilaginaceae</taxon>
        <taxon>Melanopsichium</taxon>
    </lineage>
</organism>
<protein>
    <submittedName>
        <fullName evidence="1">Uncharacterized protein</fullName>
    </submittedName>
</protein>
<dbReference type="AlphaFoldDB" id="A0AAJ4XIT1"/>
<sequence length="40" mass="4594">MQRIAERRPWLNLNLKPKLSDCGPGQARDLFLAIDKSVRS</sequence>
<proteinExistence type="predicted"/>
<evidence type="ECO:0000313" key="1">
    <source>
        <dbReference type="EMBL" id="SNX82451.1"/>
    </source>
</evidence>
<dbReference type="EMBL" id="OAPG01000002">
    <property type="protein sequence ID" value="SNX82451.1"/>
    <property type="molecule type" value="Genomic_DNA"/>
</dbReference>
<accession>A0AAJ4XIT1</accession>
<name>A0AAJ4XIT1_9BASI</name>
<reference evidence="1" key="1">
    <citation type="submission" date="2023-10" db="EMBL/GenBank/DDBJ databases">
        <authorList>
            <person name="Guldener U."/>
        </authorList>
    </citation>
    <scope>NUCLEOTIDE SEQUENCE</scope>
    <source>
        <strain evidence="1">Mp4</strain>
    </source>
</reference>